<proteinExistence type="predicted"/>
<keyword evidence="1" id="KW-0472">Membrane</keyword>
<evidence type="ECO:0000313" key="2">
    <source>
        <dbReference type="EMBL" id="MEN3238585.1"/>
    </source>
</evidence>
<dbReference type="Proteomes" id="UP001407347">
    <property type="component" value="Unassembled WGS sequence"/>
</dbReference>
<sequence>MMQALQVFGGVIAGYSLAMTEHGSSGWPVGTVIGALLILASAGIEVATRK</sequence>
<keyword evidence="3" id="KW-1185">Reference proteome</keyword>
<organism evidence="2 3">
    <name type="scientific">Methylobacterium ajmalii</name>
    <dbReference type="NCBI Taxonomy" id="2738439"/>
    <lineage>
        <taxon>Bacteria</taxon>
        <taxon>Pseudomonadati</taxon>
        <taxon>Pseudomonadota</taxon>
        <taxon>Alphaproteobacteria</taxon>
        <taxon>Hyphomicrobiales</taxon>
        <taxon>Methylobacteriaceae</taxon>
        <taxon>Methylobacterium</taxon>
    </lineage>
</organism>
<keyword evidence="1" id="KW-1133">Transmembrane helix</keyword>
<comment type="caution">
    <text evidence="2">The sequence shown here is derived from an EMBL/GenBank/DDBJ whole genome shotgun (WGS) entry which is preliminary data.</text>
</comment>
<name>A0ABV0A747_9HYPH</name>
<evidence type="ECO:0000313" key="3">
    <source>
        <dbReference type="Proteomes" id="UP001407347"/>
    </source>
</evidence>
<evidence type="ECO:0008006" key="4">
    <source>
        <dbReference type="Google" id="ProtNLM"/>
    </source>
</evidence>
<feature type="transmembrane region" description="Helical" evidence="1">
    <location>
        <begin position="28"/>
        <end position="47"/>
    </location>
</feature>
<accession>A0ABV0A747</accession>
<reference evidence="2 3" key="1">
    <citation type="journal article" date="2023" name="PLoS ONE">
        <title>Complete genome assembly of Hawai'i environmental nontuberculous mycobacteria reveals unexpected co-isolation with methylobacteria.</title>
        <authorList>
            <person name="Hendrix J."/>
            <person name="Epperson L.E."/>
            <person name="Tong E.I."/>
            <person name="Chan Y.L."/>
            <person name="Hasan N.A."/>
            <person name="Dawrs S.N."/>
            <person name="Norton G.J."/>
            <person name="Virdi R."/>
            <person name="Crooks J.L."/>
            <person name="Chan E.D."/>
            <person name="Honda J.R."/>
            <person name="Strong M."/>
        </authorList>
    </citation>
    <scope>NUCLEOTIDE SEQUENCE [LARGE SCALE GENOMIC DNA]</scope>
    <source>
        <strain evidence="2 3">NJH_HI04-1</strain>
    </source>
</reference>
<keyword evidence="1" id="KW-0812">Transmembrane</keyword>
<protein>
    <recommendedName>
        <fullName evidence="4">Major facilitator superfamily (MFS) profile domain-containing protein</fullName>
    </recommendedName>
</protein>
<gene>
    <name evidence="2" type="ORF">PUR29_34665</name>
</gene>
<evidence type="ECO:0000256" key="1">
    <source>
        <dbReference type="SAM" id="Phobius"/>
    </source>
</evidence>
<dbReference type="RefSeq" id="WP_346013717.1">
    <property type="nucleotide sequence ID" value="NZ_JAQYXP010000006.1"/>
</dbReference>
<dbReference type="EMBL" id="JAQYXP010000006">
    <property type="protein sequence ID" value="MEN3238585.1"/>
    <property type="molecule type" value="Genomic_DNA"/>
</dbReference>